<dbReference type="Proteomes" id="UP000183750">
    <property type="component" value="Unassembled WGS sequence"/>
</dbReference>
<evidence type="ECO:0000313" key="2">
    <source>
        <dbReference type="Proteomes" id="UP000183750"/>
    </source>
</evidence>
<gene>
    <name evidence="1" type="ORF">SAMN04489807_1063</name>
</gene>
<sequence length="202" mass="21640">MAETEALLAAWSERSGGEAEAWARARPGPRLDAIAARISGVPQEFLDERISLRALAGDVLGAQLAAQRFDDDPRVRQGAAIGLWLAASEGLLEPFEPALSTGWPALAVDALALRVAPVAAPSAWTSDEERRIEAARTFLLWCGFLPAGEDAATAASLLAACDSLARNRALAEAYEGHRHRADIARKLQEARRKEAAARYSSE</sequence>
<organism evidence="1 2">
    <name type="scientific">Microbacterium hydrocarbonoxydans</name>
    <dbReference type="NCBI Taxonomy" id="273678"/>
    <lineage>
        <taxon>Bacteria</taxon>
        <taxon>Bacillati</taxon>
        <taxon>Actinomycetota</taxon>
        <taxon>Actinomycetes</taxon>
        <taxon>Micrococcales</taxon>
        <taxon>Microbacteriaceae</taxon>
        <taxon>Microbacterium</taxon>
    </lineage>
</organism>
<proteinExistence type="predicted"/>
<reference evidence="2" key="1">
    <citation type="submission" date="2016-10" db="EMBL/GenBank/DDBJ databases">
        <authorList>
            <person name="Varghese N."/>
            <person name="Submissions S."/>
        </authorList>
    </citation>
    <scope>NUCLEOTIDE SEQUENCE [LARGE SCALE GENOMIC DNA]</scope>
    <source>
        <strain evidence="2">DSM 16089</strain>
    </source>
</reference>
<protein>
    <recommendedName>
        <fullName evidence="3">Phosphohydrolase</fullName>
    </recommendedName>
</protein>
<dbReference type="EMBL" id="FNSQ01000005">
    <property type="protein sequence ID" value="SEB50285.1"/>
    <property type="molecule type" value="Genomic_DNA"/>
</dbReference>
<name>A0A1H4JWS2_9MICO</name>
<dbReference type="OrthoDB" id="4614455at2"/>
<evidence type="ECO:0008006" key="3">
    <source>
        <dbReference type="Google" id="ProtNLM"/>
    </source>
</evidence>
<dbReference type="RefSeq" id="WP_060928520.1">
    <property type="nucleotide sequence ID" value="NZ_FNSQ01000005.1"/>
</dbReference>
<keyword evidence="2" id="KW-1185">Reference proteome</keyword>
<dbReference type="AlphaFoldDB" id="A0A1H4JWS2"/>
<accession>A0A1H4JWS2</accession>
<evidence type="ECO:0000313" key="1">
    <source>
        <dbReference type="EMBL" id="SEB50285.1"/>
    </source>
</evidence>